<keyword evidence="1" id="KW-0472">Membrane</keyword>
<accession>A0A4Q9LEC3</accession>
<feature type="transmembrane region" description="Helical" evidence="1">
    <location>
        <begin position="201"/>
        <end position="226"/>
    </location>
</feature>
<sequence length="257" mass="30843">MTYYKTKFQKKAKNFEFSAESYVLSEEIRSQYKKIKDKFFISISALKNYKSPKKISISSLIDTVDYMKEIISFYEDSDRYISILMTEVFKSNKIETLEKKRELYLLLNKLFKIFFIFDIERHRNILLFHNFSLLKILLHNENPRKRFTDNDILRLTSFAALSQPMAHLFLSYFTSDTLEILHPTILTKRGTLHISPKRKEFLYLICCILCKQPSMAYAFIFFAGLFNRFFHSRHFDNYVEEKDIQKQAYYTGILEMK</sequence>
<dbReference type="EMBL" id="PITJ01000015">
    <property type="protein sequence ID" value="TBU05411.1"/>
    <property type="molecule type" value="Genomic_DNA"/>
</dbReference>
<dbReference type="Proteomes" id="UP000292362">
    <property type="component" value="Unassembled WGS sequence"/>
</dbReference>
<proteinExistence type="predicted"/>
<reference evidence="2 3" key="1">
    <citation type="submission" date="2017-12" db="EMBL/GenBank/DDBJ databases">
        <authorList>
            <person name="Pombert J.-F."/>
            <person name="Haag K.L."/>
            <person name="Ebert D."/>
        </authorList>
    </citation>
    <scope>NUCLEOTIDE SEQUENCE [LARGE SCALE GENOMIC DNA]</scope>
    <source>
        <strain evidence="2">FI-OER-3-3</strain>
    </source>
</reference>
<name>A0A4Q9LEC3_9MICR</name>
<dbReference type="VEuPathDB" id="MicrosporidiaDB:CWI37_0015p0010"/>
<keyword evidence="1" id="KW-1133">Transmembrane helix</keyword>
<evidence type="ECO:0000256" key="1">
    <source>
        <dbReference type="SAM" id="Phobius"/>
    </source>
</evidence>
<keyword evidence="1" id="KW-0812">Transmembrane</keyword>
<dbReference type="AlphaFoldDB" id="A0A4Q9LEC3"/>
<protein>
    <submittedName>
        <fullName evidence="2">Uncharacterized protein</fullName>
    </submittedName>
</protein>
<gene>
    <name evidence="2" type="ORF">CWI37_0015p0010</name>
</gene>
<evidence type="ECO:0000313" key="3">
    <source>
        <dbReference type="Proteomes" id="UP000292362"/>
    </source>
</evidence>
<comment type="caution">
    <text evidence="2">The sequence shown here is derived from an EMBL/GenBank/DDBJ whole genome shotgun (WGS) entry which is preliminary data.</text>
</comment>
<organism evidence="2 3">
    <name type="scientific">Hamiltosporidium tvaerminnensis</name>
    <dbReference type="NCBI Taxonomy" id="1176355"/>
    <lineage>
        <taxon>Eukaryota</taxon>
        <taxon>Fungi</taxon>
        <taxon>Fungi incertae sedis</taxon>
        <taxon>Microsporidia</taxon>
        <taxon>Dubosqiidae</taxon>
        <taxon>Hamiltosporidium</taxon>
    </lineage>
</organism>
<evidence type="ECO:0000313" key="2">
    <source>
        <dbReference type="EMBL" id="TBU05411.1"/>
    </source>
</evidence>